<dbReference type="Pfam" id="PF00266">
    <property type="entry name" value="Aminotran_5"/>
    <property type="match status" value="1"/>
</dbReference>
<evidence type="ECO:0000259" key="2">
    <source>
        <dbReference type="Pfam" id="PF00266"/>
    </source>
</evidence>
<dbReference type="SUPFAM" id="SSF53383">
    <property type="entry name" value="PLP-dependent transferases"/>
    <property type="match status" value="1"/>
</dbReference>
<dbReference type="Gene3D" id="3.40.640.10">
    <property type="entry name" value="Type I PLP-dependent aspartate aminotransferase-like (Major domain)"/>
    <property type="match status" value="1"/>
</dbReference>
<proteinExistence type="predicted"/>
<dbReference type="InterPro" id="IPR000192">
    <property type="entry name" value="Aminotrans_V_dom"/>
</dbReference>
<reference evidence="3" key="1">
    <citation type="submission" date="2024-03" db="EMBL/GenBank/DDBJ databases">
        <title>WGS assembly of Saponaria officinalis var. Norfolk2.</title>
        <authorList>
            <person name="Jenkins J."/>
            <person name="Shu S."/>
            <person name="Grimwood J."/>
            <person name="Barry K."/>
            <person name="Goodstein D."/>
            <person name="Schmutz J."/>
            <person name="Leebens-Mack J."/>
            <person name="Osbourn A."/>
        </authorList>
    </citation>
    <scope>NUCLEOTIDE SEQUENCE [LARGE SCALE GENOMIC DNA]</scope>
    <source>
        <strain evidence="3">JIC</strain>
    </source>
</reference>
<gene>
    <name evidence="3" type="ORF">RND81_13G201800</name>
</gene>
<dbReference type="EMBL" id="JBDFQZ010000013">
    <property type="protein sequence ID" value="KAK9670434.1"/>
    <property type="molecule type" value="Genomic_DNA"/>
</dbReference>
<sequence>MEVPKMTESSPEEKLSWVRSQIIGGGAEFESPFGKRRITYADSTATSRSLRFIEDYILTNVLPFYGNTHTGDSYVGQQSTKMVEASSQYIKRCLRAKEEDAILFCGSGTTSAIKRLQEVMGLAIAPILRAKVLQSLQDEEKWVVFVGPYEHHSNLLSWRQSLADVVEIGLTHDGGSIDMDSLRTQLEFYERTNRPMLGSFSACSNVTGIVTDTRALARLLHRHGAFACFDFAASGPYVEINMKSGEIDGYDAVFMSPHKFIGGPGTPGILCMNKKLYQLHNYPPSTCGGGTVSYVNGFTDEDTLYLDNVEERENAGTPQIIQTVRAALTFWIKEYIGYQTIKNKESYYMTIALESLGKNNNIEILGPINKVKRLSILSFLVYPTRNQSISLDQLQNRENTIDRLLKHDQKPLNGRFVAKLLNDLFGIQARGGCACAGPYGHHLLNVDKAYSLALRASIQQSYEGVKPAWTRISFPYYMSKEEFEFVLVALEFVAFYGLRFLPLYDLNWKNGNWTINEKTFKKTIVEKRNYNKVDKFNDATTCVKDKCLPLTNKYATYIDNAMCIASLLPKYPQQGRAPNDLRDIDLPFII</sequence>
<feature type="domain" description="Aminotransferase class V" evidence="2">
    <location>
        <begin position="40"/>
        <end position="384"/>
    </location>
</feature>
<dbReference type="AlphaFoldDB" id="A0AAW1H539"/>
<name>A0AAW1H539_SAPOF</name>
<evidence type="ECO:0000256" key="1">
    <source>
        <dbReference type="ARBA" id="ARBA00022898"/>
    </source>
</evidence>
<accession>A0AAW1H539</accession>
<organism evidence="3 4">
    <name type="scientific">Saponaria officinalis</name>
    <name type="common">Common soapwort</name>
    <name type="synonym">Lychnis saponaria</name>
    <dbReference type="NCBI Taxonomy" id="3572"/>
    <lineage>
        <taxon>Eukaryota</taxon>
        <taxon>Viridiplantae</taxon>
        <taxon>Streptophyta</taxon>
        <taxon>Embryophyta</taxon>
        <taxon>Tracheophyta</taxon>
        <taxon>Spermatophyta</taxon>
        <taxon>Magnoliopsida</taxon>
        <taxon>eudicotyledons</taxon>
        <taxon>Gunneridae</taxon>
        <taxon>Pentapetalae</taxon>
        <taxon>Caryophyllales</taxon>
        <taxon>Caryophyllaceae</taxon>
        <taxon>Caryophylleae</taxon>
        <taxon>Saponaria</taxon>
    </lineage>
</organism>
<evidence type="ECO:0000313" key="3">
    <source>
        <dbReference type="EMBL" id="KAK9670434.1"/>
    </source>
</evidence>
<dbReference type="PANTHER" id="PTHR43586:SF8">
    <property type="entry name" value="CYSTEINE DESULFURASE 1, CHLOROPLASTIC"/>
    <property type="match status" value="1"/>
</dbReference>
<dbReference type="Gene3D" id="3.90.1150.10">
    <property type="entry name" value="Aspartate Aminotransferase, domain 1"/>
    <property type="match status" value="1"/>
</dbReference>
<keyword evidence="4" id="KW-1185">Reference proteome</keyword>
<comment type="caution">
    <text evidence="3">The sequence shown here is derived from an EMBL/GenBank/DDBJ whole genome shotgun (WGS) entry which is preliminary data.</text>
</comment>
<dbReference type="InterPro" id="IPR015422">
    <property type="entry name" value="PyrdxlP-dep_Trfase_small"/>
</dbReference>
<dbReference type="InterPro" id="IPR015421">
    <property type="entry name" value="PyrdxlP-dep_Trfase_major"/>
</dbReference>
<evidence type="ECO:0000313" key="4">
    <source>
        <dbReference type="Proteomes" id="UP001443914"/>
    </source>
</evidence>
<protein>
    <recommendedName>
        <fullName evidence="2">Aminotransferase class V domain-containing protein</fullName>
    </recommendedName>
</protein>
<dbReference type="PANTHER" id="PTHR43586">
    <property type="entry name" value="CYSTEINE DESULFURASE"/>
    <property type="match status" value="1"/>
</dbReference>
<dbReference type="Proteomes" id="UP001443914">
    <property type="component" value="Unassembled WGS sequence"/>
</dbReference>
<keyword evidence="1" id="KW-0663">Pyridoxal phosphate</keyword>
<dbReference type="InterPro" id="IPR015424">
    <property type="entry name" value="PyrdxlP-dep_Trfase"/>
</dbReference>